<dbReference type="PANTHER" id="PTHR43157">
    <property type="entry name" value="PHOSPHATIDYLINOSITOL-GLYCAN BIOSYNTHESIS CLASS F PROTEIN-RELATED"/>
    <property type="match status" value="1"/>
</dbReference>
<dbReference type="NCBIfam" id="NF004846">
    <property type="entry name" value="PRK06197.1"/>
    <property type="match status" value="1"/>
</dbReference>
<accession>A0A6J4MA62</accession>
<dbReference type="GO" id="GO:0016491">
    <property type="term" value="F:oxidoreductase activity"/>
    <property type="evidence" value="ECO:0007669"/>
    <property type="project" value="UniProtKB-KW"/>
</dbReference>
<dbReference type="Pfam" id="PF00106">
    <property type="entry name" value="adh_short"/>
    <property type="match status" value="1"/>
</dbReference>
<gene>
    <name evidence="2" type="ORF">AVDCRST_MAG07-3241</name>
</gene>
<reference evidence="2" key="1">
    <citation type="submission" date="2020-02" db="EMBL/GenBank/DDBJ databases">
        <authorList>
            <person name="Meier V. D."/>
        </authorList>
    </citation>
    <scope>NUCLEOTIDE SEQUENCE</scope>
    <source>
        <strain evidence="2">AVDCRST_MAG07</strain>
    </source>
</reference>
<dbReference type="EMBL" id="CADCUB010000154">
    <property type="protein sequence ID" value="CAA9354199.1"/>
    <property type="molecule type" value="Genomic_DNA"/>
</dbReference>
<dbReference type="InterPro" id="IPR036291">
    <property type="entry name" value="NAD(P)-bd_dom_sf"/>
</dbReference>
<sequence length="322" mass="34081">MTGTSPATKTVATRVPGRWRAPSWTLADAPRQDGRSAVVTGGNAGLGYEVALGLARLGAEVVLACRSTDRAGTAAARIRAAVPGARVQARRLDLASLDSVAAFARDLRAERRDLDLLVNNAGIMAVDEGRTADGLELQLGTNHLGHFALTAQLLPLLLSAPGSRVATMSSMGHRAGRLAPDDLMGTRRGYDRWRAYFQSKLANLLFTAELDRRLRAAAAPTIAVAAHPGASRTDLGTEGTSASNRAMRHVVPALTQPARTGALPMLRAVTAPDVVGGEFYGPRFVVLGHPVREVPSRPARRADDARLLWEASERLTGITAPV</sequence>
<name>A0A6J4MA62_9ACTN</name>
<dbReference type="AlphaFoldDB" id="A0A6J4MA62"/>
<evidence type="ECO:0000256" key="1">
    <source>
        <dbReference type="ARBA" id="ARBA00023002"/>
    </source>
</evidence>
<protein>
    <submittedName>
        <fullName evidence="2">Probable oxidoreductase/Short-chain dehydrogenase</fullName>
    </submittedName>
</protein>
<organism evidence="2">
    <name type="scientific">uncultured Frankineae bacterium</name>
    <dbReference type="NCBI Taxonomy" id="437475"/>
    <lineage>
        <taxon>Bacteria</taxon>
        <taxon>Bacillati</taxon>
        <taxon>Actinomycetota</taxon>
        <taxon>Actinomycetes</taxon>
        <taxon>Frankiales</taxon>
        <taxon>environmental samples</taxon>
    </lineage>
</organism>
<evidence type="ECO:0000313" key="2">
    <source>
        <dbReference type="EMBL" id="CAA9354199.1"/>
    </source>
</evidence>
<proteinExistence type="predicted"/>
<dbReference type="Gene3D" id="3.40.50.720">
    <property type="entry name" value="NAD(P)-binding Rossmann-like Domain"/>
    <property type="match status" value="1"/>
</dbReference>
<dbReference type="PANTHER" id="PTHR43157:SF31">
    <property type="entry name" value="PHOSPHATIDYLINOSITOL-GLYCAN BIOSYNTHESIS CLASS F PROTEIN"/>
    <property type="match status" value="1"/>
</dbReference>
<dbReference type="InterPro" id="IPR002347">
    <property type="entry name" value="SDR_fam"/>
</dbReference>
<keyword evidence="1" id="KW-0560">Oxidoreductase</keyword>
<dbReference type="PRINTS" id="PR00081">
    <property type="entry name" value="GDHRDH"/>
</dbReference>
<dbReference type="SUPFAM" id="SSF51735">
    <property type="entry name" value="NAD(P)-binding Rossmann-fold domains"/>
    <property type="match status" value="1"/>
</dbReference>